<evidence type="ECO:0000256" key="5">
    <source>
        <dbReference type="ARBA" id="ARBA00023157"/>
    </source>
</evidence>
<dbReference type="GO" id="GO:0005576">
    <property type="term" value="C:extracellular region"/>
    <property type="evidence" value="ECO:0007669"/>
    <property type="project" value="TreeGrafter"/>
</dbReference>
<comment type="caution">
    <text evidence="12">The sequence shown here is derived from an EMBL/GenBank/DDBJ whole genome shotgun (WGS) entry which is preliminary data.</text>
</comment>
<dbReference type="GO" id="GO:0016787">
    <property type="term" value="F:hydrolase activity"/>
    <property type="evidence" value="ECO:0007669"/>
    <property type="project" value="UniProtKB-KW"/>
</dbReference>
<dbReference type="PANTHER" id="PTHR11240:SF22">
    <property type="entry name" value="RIBONUCLEASE T2"/>
    <property type="match status" value="1"/>
</dbReference>
<feature type="active site" evidence="8">
    <location>
        <position position="94"/>
    </location>
</feature>
<feature type="region of interest" description="Disordered" evidence="10">
    <location>
        <begin position="264"/>
        <end position="314"/>
    </location>
</feature>
<keyword evidence="13" id="KW-1185">Reference proteome</keyword>
<dbReference type="Proteomes" id="UP001215280">
    <property type="component" value="Unassembled WGS sequence"/>
</dbReference>
<dbReference type="PROSITE" id="PS00530">
    <property type="entry name" value="RNASE_T2_1"/>
    <property type="match status" value="1"/>
</dbReference>
<feature type="signal peptide" evidence="11">
    <location>
        <begin position="1"/>
        <end position="18"/>
    </location>
</feature>
<evidence type="ECO:0000256" key="3">
    <source>
        <dbReference type="ARBA" id="ARBA00022722"/>
    </source>
</evidence>
<sequence length="314" mass="33737">MPSLLVSALMGLTGFGLTSFMAPKLNSAFSQSAQSPVSTSDIASGCPATTIASCRNSSAVNNLCCFESPGGLLLQTQFWDTNPATGPSDSWTIHGLWPDNCDSTFIEDCDPSRDYTDIAGLLTAQGGADTLSYMNTYWKNDPDDGTDEEFWEHEWATHGTCYSTLEPTCLPNGSPTGAEAVAFFETVVKLFQTLPTYTWLANQGITPAEGTTHTLASLTDALKKESGFVPALSCEGKALDTISWYFNVEGSLIDGTFVPIDAPEKGTCPTSGIEYLPKDEDDTDSGAKTPKKRPSRRAKRSQKHKKGIASHSEL</sequence>
<dbReference type="Gene3D" id="3.90.730.10">
    <property type="entry name" value="Ribonuclease T2-like"/>
    <property type="match status" value="1"/>
</dbReference>
<evidence type="ECO:0000256" key="11">
    <source>
        <dbReference type="SAM" id="SignalP"/>
    </source>
</evidence>
<accession>A0AAD7JVV5</accession>
<feature type="compositionally biased region" description="Basic residues" evidence="10">
    <location>
        <begin position="289"/>
        <end position="308"/>
    </location>
</feature>
<proteinExistence type="inferred from homology"/>
<comment type="similarity">
    <text evidence="1 9">Belongs to the RNase T2 family.</text>
</comment>
<evidence type="ECO:0000256" key="9">
    <source>
        <dbReference type="RuleBase" id="RU004328"/>
    </source>
</evidence>
<dbReference type="InterPro" id="IPR018188">
    <property type="entry name" value="RNase_T2_His_AS_1"/>
</dbReference>
<evidence type="ECO:0000313" key="13">
    <source>
        <dbReference type="Proteomes" id="UP001215280"/>
    </source>
</evidence>
<dbReference type="PANTHER" id="PTHR11240">
    <property type="entry name" value="RIBONUCLEASE T2"/>
    <property type="match status" value="1"/>
</dbReference>
<evidence type="ECO:0000256" key="7">
    <source>
        <dbReference type="ARBA" id="ARBA00023239"/>
    </source>
</evidence>
<dbReference type="EMBL" id="JARJLG010000018">
    <property type="protein sequence ID" value="KAJ7772904.1"/>
    <property type="molecule type" value="Genomic_DNA"/>
</dbReference>
<dbReference type="GO" id="GO:0006401">
    <property type="term" value="P:RNA catabolic process"/>
    <property type="evidence" value="ECO:0007669"/>
    <property type="project" value="TreeGrafter"/>
</dbReference>
<dbReference type="CDD" id="cd01061">
    <property type="entry name" value="RNase_T2_euk"/>
    <property type="match status" value="1"/>
</dbReference>
<evidence type="ECO:0000256" key="8">
    <source>
        <dbReference type="PIRSR" id="PIRSR633697-1"/>
    </source>
</evidence>
<keyword evidence="6" id="KW-0325">Glycoprotein</keyword>
<dbReference type="PROSITE" id="PS00531">
    <property type="entry name" value="RNASE_T2_2"/>
    <property type="match status" value="1"/>
</dbReference>
<evidence type="ECO:0000256" key="2">
    <source>
        <dbReference type="ARBA" id="ARBA00012571"/>
    </source>
</evidence>
<dbReference type="Pfam" id="PF00445">
    <property type="entry name" value="Ribonuclease_T2"/>
    <property type="match status" value="1"/>
</dbReference>
<feature type="active site" evidence="8">
    <location>
        <position position="154"/>
    </location>
</feature>
<dbReference type="GO" id="GO:0003723">
    <property type="term" value="F:RNA binding"/>
    <property type="evidence" value="ECO:0007669"/>
    <property type="project" value="InterPro"/>
</dbReference>
<protein>
    <recommendedName>
        <fullName evidence="2">ribonuclease T2</fullName>
        <ecNumber evidence="2">4.6.1.19</ecNumber>
    </recommendedName>
</protein>
<evidence type="ECO:0000313" key="12">
    <source>
        <dbReference type="EMBL" id="KAJ7772904.1"/>
    </source>
</evidence>
<evidence type="ECO:0000256" key="1">
    <source>
        <dbReference type="ARBA" id="ARBA00007469"/>
    </source>
</evidence>
<name>A0AAD7JVV5_9AGAR</name>
<dbReference type="InterPro" id="IPR033697">
    <property type="entry name" value="Ribonuclease_T2_eukaryotic"/>
</dbReference>
<dbReference type="SUPFAM" id="SSF55895">
    <property type="entry name" value="Ribonuclease Rh-like"/>
    <property type="match status" value="1"/>
</dbReference>
<evidence type="ECO:0000256" key="10">
    <source>
        <dbReference type="SAM" id="MobiDB-lite"/>
    </source>
</evidence>
<feature type="chain" id="PRO_5042064172" description="ribonuclease T2" evidence="11">
    <location>
        <begin position="19"/>
        <end position="314"/>
    </location>
</feature>
<keyword evidence="7" id="KW-0456">Lyase</keyword>
<evidence type="ECO:0000256" key="4">
    <source>
        <dbReference type="ARBA" id="ARBA00022801"/>
    </source>
</evidence>
<dbReference type="InterPro" id="IPR001568">
    <property type="entry name" value="RNase_T2-like"/>
</dbReference>
<dbReference type="AlphaFoldDB" id="A0AAD7JVV5"/>
<dbReference type="InterPro" id="IPR033130">
    <property type="entry name" value="RNase_T2_His_AS_2"/>
</dbReference>
<keyword evidence="11" id="KW-0732">Signal</keyword>
<gene>
    <name evidence="12" type="ORF">DFH07DRAFT_147264</name>
</gene>
<dbReference type="InterPro" id="IPR036430">
    <property type="entry name" value="RNase_T2-like_sf"/>
</dbReference>
<evidence type="ECO:0000256" key="6">
    <source>
        <dbReference type="ARBA" id="ARBA00023180"/>
    </source>
</evidence>
<dbReference type="GO" id="GO:0033897">
    <property type="term" value="F:ribonuclease T2 activity"/>
    <property type="evidence" value="ECO:0007669"/>
    <property type="project" value="UniProtKB-EC"/>
</dbReference>
<organism evidence="12 13">
    <name type="scientific">Mycena maculata</name>
    <dbReference type="NCBI Taxonomy" id="230809"/>
    <lineage>
        <taxon>Eukaryota</taxon>
        <taxon>Fungi</taxon>
        <taxon>Dikarya</taxon>
        <taxon>Basidiomycota</taxon>
        <taxon>Agaricomycotina</taxon>
        <taxon>Agaricomycetes</taxon>
        <taxon>Agaricomycetidae</taxon>
        <taxon>Agaricales</taxon>
        <taxon>Marasmiineae</taxon>
        <taxon>Mycenaceae</taxon>
        <taxon>Mycena</taxon>
    </lineage>
</organism>
<keyword evidence="4" id="KW-0378">Hydrolase</keyword>
<keyword evidence="3" id="KW-0540">Nuclease</keyword>
<feature type="active site" evidence="8">
    <location>
        <position position="158"/>
    </location>
</feature>
<dbReference type="FunFam" id="3.90.730.10:FF:000004">
    <property type="entry name" value="Ribonuclease T2-like"/>
    <property type="match status" value="1"/>
</dbReference>
<dbReference type="EC" id="4.6.1.19" evidence="2"/>
<keyword evidence="5" id="KW-1015">Disulfide bond</keyword>
<reference evidence="12" key="1">
    <citation type="submission" date="2023-03" db="EMBL/GenBank/DDBJ databases">
        <title>Massive genome expansion in bonnet fungi (Mycena s.s.) driven by repeated elements and novel gene families across ecological guilds.</title>
        <authorList>
            <consortium name="Lawrence Berkeley National Laboratory"/>
            <person name="Harder C.B."/>
            <person name="Miyauchi S."/>
            <person name="Viragh M."/>
            <person name="Kuo A."/>
            <person name="Thoen E."/>
            <person name="Andreopoulos B."/>
            <person name="Lu D."/>
            <person name="Skrede I."/>
            <person name="Drula E."/>
            <person name="Henrissat B."/>
            <person name="Morin E."/>
            <person name="Kohler A."/>
            <person name="Barry K."/>
            <person name="LaButti K."/>
            <person name="Morin E."/>
            <person name="Salamov A."/>
            <person name="Lipzen A."/>
            <person name="Mereny Z."/>
            <person name="Hegedus B."/>
            <person name="Baldrian P."/>
            <person name="Stursova M."/>
            <person name="Weitz H."/>
            <person name="Taylor A."/>
            <person name="Grigoriev I.V."/>
            <person name="Nagy L.G."/>
            <person name="Martin F."/>
            <person name="Kauserud H."/>
        </authorList>
    </citation>
    <scope>NUCLEOTIDE SEQUENCE</scope>
    <source>
        <strain evidence="12">CBHHK188m</strain>
    </source>
</reference>